<evidence type="ECO:0000259" key="1">
    <source>
        <dbReference type="Pfam" id="PF00156"/>
    </source>
</evidence>
<dbReference type="InterPro" id="IPR000836">
    <property type="entry name" value="PRTase_dom"/>
</dbReference>
<dbReference type="AlphaFoldDB" id="A0A521E230"/>
<keyword evidence="3" id="KW-1185">Reference proteome</keyword>
<dbReference type="Proteomes" id="UP000317557">
    <property type="component" value="Unassembled WGS sequence"/>
</dbReference>
<dbReference type="PANTHER" id="PTHR11608:SF0">
    <property type="entry name" value="BIFUNCTIONAL PROTEIN PYRR"/>
    <property type="match status" value="1"/>
</dbReference>
<dbReference type="Pfam" id="PF00156">
    <property type="entry name" value="Pribosyltran"/>
    <property type="match status" value="1"/>
</dbReference>
<dbReference type="Gene3D" id="3.40.50.2020">
    <property type="match status" value="1"/>
</dbReference>
<proteinExistence type="predicted"/>
<keyword evidence="2" id="KW-0808">Transferase</keyword>
<reference evidence="2 3" key="1">
    <citation type="submission" date="2017-05" db="EMBL/GenBank/DDBJ databases">
        <authorList>
            <person name="Varghese N."/>
            <person name="Submissions S."/>
        </authorList>
    </citation>
    <scope>NUCLEOTIDE SEQUENCE [LARGE SCALE GENOMIC DNA]</scope>
    <source>
        <strain evidence="2 3">DSM 21985</strain>
    </source>
</reference>
<protein>
    <submittedName>
        <fullName evidence="2">Pyrimidine operon attenuation protein / uracil phosphoribosyltransferase</fullName>
    </submittedName>
</protein>
<dbReference type="GO" id="GO:0016757">
    <property type="term" value="F:glycosyltransferase activity"/>
    <property type="evidence" value="ECO:0007669"/>
    <property type="project" value="UniProtKB-KW"/>
</dbReference>
<keyword evidence="2" id="KW-0328">Glycosyltransferase</keyword>
<dbReference type="EMBL" id="FXTP01000010">
    <property type="protein sequence ID" value="SMO77942.1"/>
    <property type="molecule type" value="Genomic_DNA"/>
</dbReference>
<sequence>MKKQITLMDRPRMLRALHRMALQVWEQLQADDQLVIIGLNERGFATAKELADTLNKVMDSNIPVHRYEVAGNPSETPLPDCNDKFVLLVDDVIFSGKTMFDALSDLCDIYEPNVIELAVLLDRGHRRYPLLTELCGISVPTKQGEHIEVMLQDGMLKEAILFKNR</sequence>
<dbReference type="InterPro" id="IPR029057">
    <property type="entry name" value="PRTase-like"/>
</dbReference>
<gene>
    <name evidence="2" type="ORF">SAMN06265219_11085</name>
</gene>
<evidence type="ECO:0000313" key="3">
    <source>
        <dbReference type="Proteomes" id="UP000317557"/>
    </source>
</evidence>
<dbReference type="SUPFAM" id="SSF53271">
    <property type="entry name" value="PRTase-like"/>
    <property type="match status" value="1"/>
</dbReference>
<organism evidence="2 3">
    <name type="scientific">Gracilimonas mengyeensis</name>
    <dbReference type="NCBI Taxonomy" id="1302730"/>
    <lineage>
        <taxon>Bacteria</taxon>
        <taxon>Pseudomonadati</taxon>
        <taxon>Balneolota</taxon>
        <taxon>Balneolia</taxon>
        <taxon>Balneolales</taxon>
        <taxon>Balneolaceae</taxon>
        <taxon>Gracilimonas</taxon>
    </lineage>
</organism>
<feature type="domain" description="Phosphoribosyltransferase" evidence="1">
    <location>
        <begin position="8"/>
        <end position="130"/>
    </location>
</feature>
<dbReference type="CDD" id="cd06223">
    <property type="entry name" value="PRTases_typeI"/>
    <property type="match status" value="1"/>
</dbReference>
<accession>A0A521E230</accession>
<dbReference type="PANTHER" id="PTHR11608">
    <property type="entry name" value="BIFUNCTIONAL PROTEIN PYRR"/>
    <property type="match status" value="1"/>
</dbReference>
<name>A0A521E230_9BACT</name>
<dbReference type="InterPro" id="IPR050137">
    <property type="entry name" value="PyrR_bifunctional"/>
</dbReference>
<evidence type="ECO:0000313" key="2">
    <source>
        <dbReference type="EMBL" id="SMO77942.1"/>
    </source>
</evidence>
<dbReference type="RefSeq" id="WP_246075270.1">
    <property type="nucleotide sequence ID" value="NZ_FXTP01000010.1"/>
</dbReference>